<organism evidence="7 8">
    <name type="scientific">Penicillium thymicola</name>
    <dbReference type="NCBI Taxonomy" id="293382"/>
    <lineage>
        <taxon>Eukaryota</taxon>
        <taxon>Fungi</taxon>
        <taxon>Dikarya</taxon>
        <taxon>Ascomycota</taxon>
        <taxon>Pezizomycotina</taxon>
        <taxon>Eurotiomycetes</taxon>
        <taxon>Eurotiomycetidae</taxon>
        <taxon>Eurotiales</taxon>
        <taxon>Aspergillaceae</taxon>
        <taxon>Penicillium</taxon>
    </lineage>
</organism>
<keyword evidence="2 6" id="KW-0812">Transmembrane</keyword>
<dbReference type="Proteomes" id="UP001227192">
    <property type="component" value="Unassembled WGS sequence"/>
</dbReference>
<evidence type="ECO:0000313" key="7">
    <source>
        <dbReference type="EMBL" id="KAJ9489183.1"/>
    </source>
</evidence>
<feature type="transmembrane region" description="Helical" evidence="6">
    <location>
        <begin position="192"/>
        <end position="215"/>
    </location>
</feature>
<dbReference type="PANTHER" id="PTHR31465:SF8">
    <property type="entry name" value="DOMAIN PROTEIN, PUTATIVE (AFU_ORTHOLOGUE AFUA_6G14140)-RELATED"/>
    <property type="match status" value="1"/>
</dbReference>
<dbReference type="GO" id="GO:0005886">
    <property type="term" value="C:plasma membrane"/>
    <property type="evidence" value="ECO:0007669"/>
    <property type="project" value="TreeGrafter"/>
</dbReference>
<feature type="compositionally biased region" description="Basic and acidic residues" evidence="5">
    <location>
        <begin position="294"/>
        <end position="311"/>
    </location>
</feature>
<feature type="transmembrane region" description="Helical" evidence="6">
    <location>
        <begin position="149"/>
        <end position="171"/>
    </location>
</feature>
<feature type="transmembrane region" description="Helical" evidence="6">
    <location>
        <begin position="62"/>
        <end position="89"/>
    </location>
</feature>
<accession>A0AAI9TM23</accession>
<keyword evidence="4 6" id="KW-0472">Membrane</keyword>
<reference evidence="7" key="1">
    <citation type="submission" date="2015-06" db="EMBL/GenBank/DDBJ databases">
        <authorList>
            <person name="Nguyen H."/>
        </authorList>
    </citation>
    <scope>NUCLEOTIDE SEQUENCE</scope>
    <source>
        <strain evidence="7">DAOM 180753</strain>
    </source>
</reference>
<evidence type="ECO:0000256" key="4">
    <source>
        <dbReference type="ARBA" id="ARBA00023136"/>
    </source>
</evidence>
<evidence type="ECO:0000256" key="1">
    <source>
        <dbReference type="ARBA" id="ARBA00004141"/>
    </source>
</evidence>
<dbReference type="EMBL" id="LACB01000092">
    <property type="protein sequence ID" value="KAJ9489183.1"/>
    <property type="molecule type" value="Genomic_DNA"/>
</dbReference>
<comment type="subcellular location">
    <subcellularLocation>
        <location evidence="1">Membrane</location>
        <topology evidence="1">Multi-pass membrane protein</topology>
    </subcellularLocation>
</comment>
<protein>
    <submittedName>
        <fullName evidence="7">Uncharacterized protein</fullName>
    </submittedName>
</protein>
<evidence type="ECO:0000256" key="2">
    <source>
        <dbReference type="ARBA" id="ARBA00022692"/>
    </source>
</evidence>
<reference evidence="7" key="2">
    <citation type="journal article" date="2016" name="Fungal Biol.">
        <title>Ochratoxin A production by Penicillium thymicola.</title>
        <authorList>
            <person name="Nguyen H.D.T."/>
            <person name="McMullin D.R."/>
            <person name="Ponomareva E."/>
            <person name="Riley R."/>
            <person name="Pomraning K.R."/>
            <person name="Baker S.E."/>
            <person name="Seifert K.A."/>
        </authorList>
    </citation>
    <scope>NUCLEOTIDE SEQUENCE</scope>
    <source>
        <strain evidence="7">DAOM 180753</strain>
    </source>
</reference>
<gene>
    <name evidence="7" type="ORF">VN97_g4114</name>
</gene>
<keyword evidence="3 6" id="KW-1133">Transmembrane helix</keyword>
<sequence length="317" mass="35277">MEMAGYIGRVLMHDNPWSGPAFKLQIVCLVLAPTFVAAGVYLTLKHIILSLGPEHSILKPRLFTWIFIGCDIGSLILQAAGGGVAAAAGNDNFALLKAGDNIIIAGIAFQVATMVVCAFFAVVFFWRVFKHGDGFSGEKNLDVSPIVPKWMPFIVGAEVFAYFTVLIRCIYRIPEMAGGWGNPLMQKENEFLVLDGMMIALACLAMTIFHPGIFLPSLRFAPKNQHISKNQYHSTIVLDLRSILLSFFGNRFNPNLVEQRYQDETPALMEITKRCTANEPELESMAKHCSLYATKEDSHRSPRYSEQERKRTPATPC</sequence>
<proteinExistence type="predicted"/>
<feature type="transmembrane region" description="Helical" evidence="6">
    <location>
        <begin position="21"/>
        <end position="42"/>
    </location>
</feature>
<dbReference type="PANTHER" id="PTHR31465">
    <property type="entry name" value="PROTEIN RTA1-RELATED"/>
    <property type="match status" value="1"/>
</dbReference>
<dbReference type="InterPro" id="IPR007568">
    <property type="entry name" value="RTA1"/>
</dbReference>
<evidence type="ECO:0000256" key="5">
    <source>
        <dbReference type="SAM" id="MobiDB-lite"/>
    </source>
</evidence>
<feature type="transmembrane region" description="Helical" evidence="6">
    <location>
        <begin position="101"/>
        <end position="129"/>
    </location>
</feature>
<dbReference type="AlphaFoldDB" id="A0AAI9TM23"/>
<evidence type="ECO:0000256" key="6">
    <source>
        <dbReference type="SAM" id="Phobius"/>
    </source>
</evidence>
<keyword evidence="8" id="KW-1185">Reference proteome</keyword>
<comment type="caution">
    <text evidence="7">The sequence shown here is derived from an EMBL/GenBank/DDBJ whole genome shotgun (WGS) entry which is preliminary data.</text>
</comment>
<evidence type="ECO:0000313" key="8">
    <source>
        <dbReference type="Proteomes" id="UP001227192"/>
    </source>
</evidence>
<evidence type="ECO:0000256" key="3">
    <source>
        <dbReference type="ARBA" id="ARBA00022989"/>
    </source>
</evidence>
<dbReference type="GO" id="GO:0000324">
    <property type="term" value="C:fungal-type vacuole"/>
    <property type="evidence" value="ECO:0007669"/>
    <property type="project" value="TreeGrafter"/>
</dbReference>
<feature type="region of interest" description="Disordered" evidence="5">
    <location>
        <begin position="294"/>
        <end position="317"/>
    </location>
</feature>
<name>A0AAI9TM23_PENTH</name>
<dbReference type="Pfam" id="PF04479">
    <property type="entry name" value="RTA1"/>
    <property type="match status" value="1"/>
</dbReference>